<dbReference type="EMBL" id="AP014854">
    <property type="protein sequence ID" value="BAS00824.1"/>
    <property type="molecule type" value="Genomic_DNA"/>
</dbReference>
<dbReference type="AlphaFoldDB" id="A0A182D6P4"/>
<reference evidence="1" key="1">
    <citation type="journal article" date="2015" name="Genome Announc.">
        <title>Complete Genome Sequence of the Bacteriochlorophyll b-Producing Photosynthetic Bacterium Blastochloris viridis.</title>
        <authorList>
            <person name="Tsukatani Y."/>
            <person name="Hirose Y."/>
            <person name="Harada J."/>
            <person name="Misawa N."/>
            <person name="Mori K."/>
            <person name="Inoue K."/>
            <person name="Tamiaki H."/>
        </authorList>
    </citation>
    <scope>NUCLEOTIDE SEQUENCE [LARGE SCALE GENOMIC DNA]</scope>
    <source>
        <strain evidence="1">DSM 133</strain>
    </source>
</reference>
<accession>A0A182D6P4</accession>
<protein>
    <submittedName>
        <fullName evidence="1">Uncharacterized protein</fullName>
    </submittedName>
</protein>
<gene>
    <name evidence="1" type="ORF">BV133_3230</name>
</gene>
<evidence type="ECO:0000313" key="1">
    <source>
        <dbReference type="EMBL" id="BAS00824.1"/>
    </source>
</evidence>
<organism evidence="1">
    <name type="scientific">Blastochloris viridis</name>
    <name type="common">Rhodopseudomonas viridis</name>
    <dbReference type="NCBI Taxonomy" id="1079"/>
    <lineage>
        <taxon>Bacteria</taxon>
        <taxon>Pseudomonadati</taxon>
        <taxon>Pseudomonadota</taxon>
        <taxon>Alphaproteobacteria</taxon>
        <taxon>Hyphomicrobiales</taxon>
        <taxon>Blastochloridaceae</taxon>
        <taxon>Blastochloris</taxon>
    </lineage>
</organism>
<name>A0A182D6P4_BLAVI</name>
<proteinExistence type="predicted"/>
<sequence length="46" mass="5107">MIDQVRTRPMLSHLCSWTGHIPREATFSRALAGFADSELPSQLHAA</sequence>